<feature type="transmembrane region" description="Helical" evidence="6">
    <location>
        <begin position="129"/>
        <end position="149"/>
    </location>
</feature>
<evidence type="ECO:0000313" key="7">
    <source>
        <dbReference type="EMBL" id="KAK4501149.1"/>
    </source>
</evidence>
<feature type="transmembrane region" description="Helical" evidence="6">
    <location>
        <begin position="98"/>
        <end position="117"/>
    </location>
</feature>
<feature type="transmembrane region" description="Helical" evidence="6">
    <location>
        <begin position="321"/>
        <end position="344"/>
    </location>
</feature>
<keyword evidence="8" id="KW-1185">Reference proteome</keyword>
<evidence type="ECO:0000256" key="5">
    <source>
        <dbReference type="ARBA" id="ARBA00023136"/>
    </source>
</evidence>
<organism evidence="7 8">
    <name type="scientific">Zasmidium cellare</name>
    <name type="common">Wine cellar mold</name>
    <name type="synonym">Racodium cellare</name>
    <dbReference type="NCBI Taxonomy" id="395010"/>
    <lineage>
        <taxon>Eukaryota</taxon>
        <taxon>Fungi</taxon>
        <taxon>Dikarya</taxon>
        <taxon>Ascomycota</taxon>
        <taxon>Pezizomycotina</taxon>
        <taxon>Dothideomycetes</taxon>
        <taxon>Dothideomycetidae</taxon>
        <taxon>Mycosphaerellales</taxon>
        <taxon>Mycosphaerellaceae</taxon>
        <taxon>Zasmidium</taxon>
    </lineage>
</organism>
<evidence type="ECO:0000256" key="3">
    <source>
        <dbReference type="ARBA" id="ARBA00022692"/>
    </source>
</evidence>
<reference evidence="7 8" key="1">
    <citation type="journal article" date="2023" name="G3 (Bethesda)">
        <title>A chromosome-level genome assembly of Zasmidium syzygii isolated from banana leaves.</title>
        <authorList>
            <person name="van Westerhoven A.C."/>
            <person name="Mehrabi R."/>
            <person name="Talebi R."/>
            <person name="Steentjes M.B.F."/>
            <person name="Corcolon B."/>
            <person name="Chong P.A."/>
            <person name="Kema G.H.J."/>
            <person name="Seidl M.F."/>
        </authorList>
    </citation>
    <scope>NUCLEOTIDE SEQUENCE [LARGE SCALE GENOMIC DNA]</scope>
    <source>
        <strain evidence="7 8">P124</strain>
    </source>
</reference>
<dbReference type="Proteomes" id="UP001305779">
    <property type="component" value="Unassembled WGS sequence"/>
</dbReference>
<name>A0ABR0EIE1_ZASCE</name>
<comment type="caution">
    <text evidence="7">The sequence shown here is derived from an EMBL/GenBank/DDBJ whole genome shotgun (WGS) entry which is preliminary data.</text>
</comment>
<dbReference type="InterPro" id="IPR011701">
    <property type="entry name" value="MFS"/>
</dbReference>
<dbReference type="EMBL" id="JAXOVC010000005">
    <property type="protein sequence ID" value="KAK4501149.1"/>
    <property type="molecule type" value="Genomic_DNA"/>
</dbReference>
<dbReference type="PANTHER" id="PTHR43791:SF36">
    <property type="entry name" value="TRANSPORTER, PUTATIVE (AFU_ORTHOLOGUE AFUA_6G08340)-RELATED"/>
    <property type="match status" value="1"/>
</dbReference>
<evidence type="ECO:0000256" key="1">
    <source>
        <dbReference type="ARBA" id="ARBA00004141"/>
    </source>
</evidence>
<feature type="transmembrane region" description="Helical" evidence="6">
    <location>
        <begin position="356"/>
        <end position="374"/>
    </location>
</feature>
<evidence type="ECO:0000256" key="2">
    <source>
        <dbReference type="ARBA" id="ARBA00022448"/>
    </source>
</evidence>
<feature type="transmembrane region" description="Helical" evidence="6">
    <location>
        <begin position="161"/>
        <end position="181"/>
    </location>
</feature>
<evidence type="ECO:0008006" key="9">
    <source>
        <dbReference type="Google" id="ProtNLM"/>
    </source>
</evidence>
<sequence>MDIDKTPAPGEVVAIRNNDDDHIEKMGPMSVAIPELNAEERALDKKILRKIDLLILPFLTIRRVETYILLGVANISWGIMTIMLLFSKGFALPATLRVFIGAAEGLTQINNVFLTMWYNQHEIATRTGIWYSSGVLAGSFNGIIAYGIQANNTTSLTPWQLLFLVEGILPIVFGPILIYFYPSSPEKVKKYFSPEEKALCITRTQRARNTAGSGITISGMLSIFKSPETYAMWLAYFCVIWTSSGYGNFLPSIVNGLGFDEAMSQLLTVPICFLGFLSVNFWCWNSDRFQLRGPLIIGLAIVCATGFSILAGVAQGKGARMFALCLISFSVQPLIPLTLAFLFTNTVGLSRRALSIPLQNACGQFGGLAVSYTFTDGPRYFQGTIATIGCLIALCIIIAGLDLYFLRQNRHKDALRGSDEWMADREKSFDELGTKHPEFLFTL</sequence>
<feature type="transmembrane region" description="Helical" evidence="6">
    <location>
        <begin position="380"/>
        <end position="406"/>
    </location>
</feature>
<keyword evidence="5 6" id="KW-0472">Membrane</keyword>
<feature type="transmembrane region" description="Helical" evidence="6">
    <location>
        <begin position="230"/>
        <end position="250"/>
    </location>
</feature>
<keyword evidence="3 6" id="KW-0812">Transmembrane</keyword>
<evidence type="ECO:0000313" key="8">
    <source>
        <dbReference type="Proteomes" id="UP001305779"/>
    </source>
</evidence>
<evidence type="ECO:0000256" key="6">
    <source>
        <dbReference type="SAM" id="Phobius"/>
    </source>
</evidence>
<feature type="transmembrane region" description="Helical" evidence="6">
    <location>
        <begin position="295"/>
        <end position="315"/>
    </location>
</feature>
<dbReference type="InterPro" id="IPR036259">
    <property type="entry name" value="MFS_trans_sf"/>
</dbReference>
<dbReference type="Gene3D" id="1.20.1250.20">
    <property type="entry name" value="MFS general substrate transporter like domains"/>
    <property type="match status" value="2"/>
</dbReference>
<feature type="transmembrane region" description="Helical" evidence="6">
    <location>
        <begin position="262"/>
        <end position="283"/>
    </location>
</feature>
<feature type="transmembrane region" description="Helical" evidence="6">
    <location>
        <begin position="67"/>
        <end position="86"/>
    </location>
</feature>
<dbReference type="Pfam" id="PF07690">
    <property type="entry name" value="MFS_1"/>
    <property type="match status" value="1"/>
</dbReference>
<dbReference type="SUPFAM" id="SSF103473">
    <property type="entry name" value="MFS general substrate transporter"/>
    <property type="match status" value="1"/>
</dbReference>
<keyword evidence="4 6" id="KW-1133">Transmembrane helix</keyword>
<protein>
    <recommendedName>
        <fullName evidence="9">Major facilitator superfamily (MFS) profile domain-containing protein</fullName>
    </recommendedName>
</protein>
<proteinExistence type="predicted"/>
<comment type="subcellular location">
    <subcellularLocation>
        <location evidence="1">Membrane</location>
        <topology evidence="1">Multi-pass membrane protein</topology>
    </subcellularLocation>
</comment>
<gene>
    <name evidence="7" type="ORF">PRZ48_006955</name>
</gene>
<dbReference type="PANTHER" id="PTHR43791">
    <property type="entry name" value="PERMEASE-RELATED"/>
    <property type="match status" value="1"/>
</dbReference>
<keyword evidence="2" id="KW-0813">Transport</keyword>
<accession>A0ABR0EIE1</accession>
<evidence type="ECO:0000256" key="4">
    <source>
        <dbReference type="ARBA" id="ARBA00022989"/>
    </source>
</evidence>